<keyword evidence="2" id="KW-0547">Nucleotide-binding</keyword>
<evidence type="ECO:0000313" key="6">
    <source>
        <dbReference type="Proteomes" id="UP000832011"/>
    </source>
</evidence>
<dbReference type="SUPFAM" id="SSF54211">
    <property type="entry name" value="Ribosomal protein S5 domain 2-like"/>
    <property type="match status" value="1"/>
</dbReference>
<proteinExistence type="inferred from homology"/>
<dbReference type="Gene3D" id="3.40.50.300">
    <property type="entry name" value="P-loop containing nucleotide triphosphate hydrolases"/>
    <property type="match status" value="1"/>
</dbReference>
<protein>
    <submittedName>
        <fullName evidence="5">YifB family Mg chelatase-like AAA ATPase</fullName>
    </submittedName>
</protein>
<evidence type="ECO:0000256" key="3">
    <source>
        <dbReference type="ARBA" id="ARBA00022840"/>
    </source>
</evidence>
<feature type="domain" description="MCM C-terminal AAA(+) ATPase" evidence="4">
    <location>
        <begin position="289"/>
        <end position="388"/>
    </location>
</feature>
<reference evidence="5 6" key="1">
    <citation type="journal article" date="2022" name="Res Sq">
        <title>Evolution of multicellular longitudinally dividing oral cavity symbionts (Neisseriaceae).</title>
        <authorList>
            <person name="Nyongesa S."/>
            <person name="Weber P."/>
            <person name="Bernet E."/>
            <person name="Pullido F."/>
            <person name="Nieckarz M."/>
            <person name="Delaby M."/>
            <person name="Nieves C."/>
            <person name="Viehboeck T."/>
            <person name="Krause N."/>
            <person name="Rivera-Millot A."/>
            <person name="Nakamura A."/>
            <person name="Vischer N."/>
            <person name="VanNieuwenhze M."/>
            <person name="Brun Y."/>
            <person name="Cava F."/>
            <person name="Bulgheresi S."/>
            <person name="Veyrier F."/>
        </authorList>
    </citation>
    <scope>NUCLEOTIDE SEQUENCE [LARGE SCALE GENOMIC DNA]</scope>
    <source>
        <strain evidence="5 6">SN4</strain>
    </source>
</reference>
<dbReference type="InterPro" id="IPR000523">
    <property type="entry name" value="Mg_chelatse_chII-like_cat_dom"/>
</dbReference>
<dbReference type="Pfam" id="PF13541">
    <property type="entry name" value="ChlI"/>
    <property type="match status" value="1"/>
</dbReference>
<dbReference type="PROSITE" id="PS50051">
    <property type="entry name" value="MCM_2"/>
    <property type="match status" value="1"/>
</dbReference>
<dbReference type="Pfam" id="PF13335">
    <property type="entry name" value="Mg_chelatase_C"/>
    <property type="match status" value="1"/>
</dbReference>
<dbReference type="PANTHER" id="PTHR32039:SF7">
    <property type="entry name" value="COMPETENCE PROTEIN COMM"/>
    <property type="match status" value="1"/>
</dbReference>
<dbReference type="EMBL" id="CP091511">
    <property type="protein sequence ID" value="UOO90599.1"/>
    <property type="molecule type" value="Genomic_DNA"/>
</dbReference>
<gene>
    <name evidence="5" type="ORF">LVJ82_06385</name>
</gene>
<dbReference type="SMART" id="SM00382">
    <property type="entry name" value="AAA"/>
    <property type="match status" value="1"/>
</dbReference>
<dbReference type="NCBIfam" id="TIGR00368">
    <property type="entry name" value="YifB family Mg chelatase-like AAA ATPase"/>
    <property type="match status" value="1"/>
</dbReference>
<dbReference type="SUPFAM" id="SSF52540">
    <property type="entry name" value="P-loop containing nucleoside triphosphate hydrolases"/>
    <property type="match status" value="1"/>
</dbReference>
<dbReference type="PRINTS" id="PR01657">
    <property type="entry name" value="MCMFAMILY"/>
</dbReference>
<evidence type="ECO:0000256" key="1">
    <source>
        <dbReference type="ARBA" id="ARBA00006354"/>
    </source>
</evidence>
<dbReference type="InterPro" id="IPR027417">
    <property type="entry name" value="P-loop_NTPase"/>
</dbReference>
<comment type="similarity">
    <text evidence="1">Belongs to the Mg-chelatase subunits D/I family. ComM subfamily.</text>
</comment>
<dbReference type="Proteomes" id="UP000832011">
    <property type="component" value="Chromosome"/>
</dbReference>
<dbReference type="Gene3D" id="3.30.230.10">
    <property type="match status" value="1"/>
</dbReference>
<dbReference type="Pfam" id="PF01078">
    <property type="entry name" value="Mg_chelatase"/>
    <property type="match status" value="1"/>
</dbReference>
<evidence type="ECO:0000313" key="5">
    <source>
        <dbReference type="EMBL" id="UOO90599.1"/>
    </source>
</evidence>
<dbReference type="InterPro" id="IPR020568">
    <property type="entry name" value="Ribosomal_Su5_D2-typ_SF"/>
</dbReference>
<dbReference type="InterPro" id="IPR004482">
    <property type="entry name" value="Mg_chelat-rel"/>
</dbReference>
<dbReference type="InterPro" id="IPR045006">
    <property type="entry name" value="CHLI-like"/>
</dbReference>
<organism evidence="5 6">
    <name type="scientific">Vitreoscilla massiliensis</name>
    <dbReference type="NCBI Taxonomy" id="1689272"/>
    <lineage>
        <taxon>Bacteria</taxon>
        <taxon>Pseudomonadati</taxon>
        <taxon>Pseudomonadota</taxon>
        <taxon>Betaproteobacteria</taxon>
        <taxon>Neisseriales</taxon>
        <taxon>Neisseriaceae</taxon>
        <taxon>Vitreoscilla</taxon>
    </lineage>
</organism>
<sequence>MSLATVCSRALSGMDAPLVEVEAHLANGLPAFNIVGLPDTEVKESRDRVRAAILQSGFDFPAKKITVNLAPADLPKDSGRFDLPIAIGILVASGQVMADDVAQYEFAGELALSGRLRGIRGALAMAVSCAHSGRAFVLPSDSAAQAALLQHTDIYAAASLAEVAAHLNRVTPLSVVQVTEPVLDLSAMADLSEVKGQYSARRALEVTAAGGHNLLMLGPPGTGKSMLAQRLPSILPPLSLDERLSVASIRSLLMQGSAEVLPQARPFQMPHHSASAVALVGGGSDPRPGAISLAHCGVLFLDELPEFDRKVLEALREPLESGEIHISRASRNAVFPARFQLVAAMNPCPCGYFGHASRPCRCSMETIQRYRDKISGPLLDRIDLIIEVPQLSEQDLTSTKRPESSAQVRERVLQAHETQWQRQGKSNAALNVDELDSVAAIGADAAQYLSKLMNDLNLSARSYHRLLRVARTCADLHSDAVVQPSHIVEAIQFRRAWSNQLQLGHKSW</sequence>
<dbReference type="InterPro" id="IPR025158">
    <property type="entry name" value="Mg_chelat-rel_C"/>
</dbReference>
<evidence type="ECO:0000256" key="2">
    <source>
        <dbReference type="ARBA" id="ARBA00022741"/>
    </source>
</evidence>
<keyword evidence="6" id="KW-1185">Reference proteome</keyword>
<keyword evidence="3" id="KW-0067">ATP-binding</keyword>
<dbReference type="NCBIfam" id="NF007365">
    <property type="entry name" value="PRK09862.1"/>
    <property type="match status" value="1"/>
</dbReference>
<dbReference type="InterPro" id="IPR001208">
    <property type="entry name" value="MCM_dom"/>
</dbReference>
<dbReference type="PANTHER" id="PTHR32039">
    <property type="entry name" value="MAGNESIUM-CHELATASE SUBUNIT CHLI"/>
    <property type="match status" value="1"/>
</dbReference>
<dbReference type="InterPro" id="IPR003593">
    <property type="entry name" value="AAA+_ATPase"/>
</dbReference>
<dbReference type="InterPro" id="IPR014721">
    <property type="entry name" value="Ribsml_uS5_D2-typ_fold_subgr"/>
</dbReference>
<evidence type="ECO:0000259" key="4">
    <source>
        <dbReference type="PROSITE" id="PS50051"/>
    </source>
</evidence>
<accession>A0ABY4E528</accession>
<dbReference type="RefSeq" id="WP_058304925.1">
    <property type="nucleotide sequence ID" value="NZ_CABKVG010000005.1"/>
</dbReference>
<name>A0ABY4E528_9NEIS</name>